<feature type="transmembrane region" description="Helical" evidence="1">
    <location>
        <begin position="73"/>
        <end position="94"/>
    </location>
</feature>
<evidence type="ECO:0000313" key="3">
    <source>
        <dbReference type="EMBL" id="MFC4099469.1"/>
    </source>
</evidence>
<dbReference type="Pfam" id="PF00149">
    <property type="entry name" value="Metallophos"/>
    <property type="match status" value="1"/>
</dbReference>
<reference evidence="4" key="1">
    <citation type="journal article" date="2019" name="Int. J. Syst. Evol. Microbiol.">
        <title>The Global Catalogue of Microorganisms (GCM) 10K type strain sequencing project: providing services to taxonomists for standard genome sequencing and annotation.</title>
        <authorList>
            <consortium name="The Broad Institute Genomics Platform"/>
            <consortium name="The Broad Institute Genome Sequencing Center for Infectious Disease"/>
            <person name="Wu L."/>
            <person name="Ma J."/>
        </authorList>
    </citation>
    <scope>NUCLEOTIDE SEQUENCE [LARGE SCALE GENOMIC DNA]</scope>
    <source>
        <strain evidence="4">IBRC-M 10987</strain>
    </source>
</reference>
<sequence>MNIVSALLFLLVFLVLNAWISWNGSLFWSAILPEGMMSAYWIIYGVIAVAYIAAMLLRRALPYWGYALLKQIGSYGLAVLFYALLLVPAGDLIYGVLRLAGLEAATALPVAGWTASGGLLVLLLKGSWNAWRPIVRRYDIEIGKSGGAYKSLRVMVASDLHLGNIVGKRHLRRLVRKAEELKPDLILMPGDVLDDSVEPFVRERMADVMRELRAPLGVYVSLGNHEYYGGHIPEYMERMKAIGIEVLTDRTVLVADSFYVAGRKDKAAESMQNGRLPVAELLAGLDPAKPILLLDHQPYGFEKAAEAGADLMLSGHTHRGQMAPNHWITRRLFELDWGYMRKHAMHVVVSSGFGTWGPPVRIGSRSEVLDLRVTFTGSQEKSG</sequence>
<protein>
    <submittedName>
        <fullName evidence="3">Metallophosphoesterase</fullName>
    </submittedName>
</protein>
<dbReference type="EMBL" id="JBHSAM010000020">
    <property type="protein sequence ID" value="MFC4099469.1"/>
    <property type="molecule type" value="Genomic_DNA"/>
</dbReference>
<evidence type="ECO:0000256" key="1">
    <source>
        <dbReference type="SAM" id="Phobius"/>
    </source>
</evidence>
<organism evidence="3 4">
    <name type="scientific">Paenibacillus xanthanilyticus</name>
    <dbReference type="NCBI Taxonomy" id="1783531"/>
    <lineage>
        <taxon>Bacteria</taxon>
        <taxon>Bacillati</taxon>
        <taxon>Bacillota</taxon>
        <taxon>Bacilli</taxon>
        <taxon>Bacillales</taxon>
        <taxon>Paenibacillaceae</taxon>
        <taxon>Paenibacillus</taxon>
    </lineage>
</organism>
<dbReference type="CDD" id="cd07385">
    <property type="entry name" value="MPP_YkuE_C"/>
    <property type="match status" value="1"/>
</dbReference>
<dbReference type="InterPro" id="IPR004843">
    <property type="entry name" value="Calcineurin-like_PHP"/>
</dbReference>
<feature type="transmembrane region" description="Helical" evidence="1">
    <location>
        <begin position="42"/>
        <end position="61"/>
    </location>
</feature>
<keyword evidence="1" id="KW-1133">Transmembrane helix</keyword>
<name>A0ABV8K1T4_9BACL</name>
<dbReference type="RefSeq" id="WP_377718165.1">
    <property type="nucleotide sequence ID" value="NZ_JBHSAM010000020.1"/>
</dbReference>
<dbReference type="Gene3D" id="3.60.21.10">
    <property type="match status" value="1"/>
</dbReference>
<accession>A0ABV8K1T4</accession>
<keyword evidence="1" id="KW-0812">Transmembrane</keyword>
<dbReference type="InterPro" id="IPR051158">
    <property type="entry name" value="Metallophosphoesterase_sf"/>
</dbReference>
<dbReference type="Proteomes" id="UP001595715">
    <property type="component" value="Unassembled WGS sequence"/>
</dbReference>
<dbReference type="PANTHER" id="PTHR31302:SF0">
    <property type="entry name" value="TRANSMEMBRANE PROTEIN WITH METALLOPHOSPHOESTERASE DOMAIN"/>
    <property type="match status" value="1"/>
</dbReference>
<gene>
    <name evidence="3" type="ORF">ACFOZ8_07365</name>
</gene>
<dbReference type="SUPFAM" id="SSF56300">
    <property type="entry name" value="Metallo-dependent phosphatases"/>
    <property type="match status" value="1"/>
</dbReference>
<proteinExistence type="predicted"/>
<keyword evidence="4" id="KW-1185">Reference proteome</keyword>
<keyword evidence="1" id="KW-0472">Membrane</keyword>
<evidence type="ECO:0000259" key="2">
    <source>
        <dbReference type="Pfam" id="PF00149"/>
    </source>
</evidence>
<feature type="transmembrane region" description="Helical" evidence="1">
    <location>
        <begin position="106"/>
        <end position="124"/>
    </location>
</feature>
<feature type="domain" description="Calcineurin-like phosphoesterase" evidence="2">
    <location>
        <begin position="152"/>
        <end position="319"/>
    </location>
</feature>
<dbReference type="PANTHER" id="PTHR31302">
    <property type="entry name" value="TRANSMEMBRANE PROTEIN WITH METALLOPHOSPHOESTERASE DOMAIN-RELATED"/>
    <property type="match status" value="1"/>
</dbReference>
<dbReference type="InterPro" id="IPR029052">
    <property type="entry name" value="Metallo-depent_PP-like"/>
</dbReference>
<evidence type="ECO:0000313" key="4">
    <source>
        <dbReference type="Proteomes" id="UP001595715"/>
    </source>
</evidence>
<comment type="caution">
    <text evidence="3">The sequence shown here is derived from an EMBL/GenBank/DDBJ whole genome shotgun (WGS) entry which is preliminary data.</text>
</comment>